<feature type="compositionally biased region" description="Low complexity" evidence="1">
    <location>
        <begin position="385"/>
        <end position="408"/>
    </location>
</feature>
<reference evidence="2" key="1">
    <citation type="submission" date="2019-11" db="EMBL/GenBank/DDBJ databases">
        <title>Leishmania tarentolae CDS.</title>
        <authorList>
            <person name="Goto Y."/>
            <person name="Yamagishi J."/>
        </authorList>
    </citation>
    <scope>NUCLEOTIDE SEQUENCE [LARGE SCALE GENOMIC DNA]</scope>
    <source>
        <strain evidence="2">Parrot Tar II</strain>
    </source>
</reference>
<feature type="compositionally biased region" description="Basic and acidic residues" evidence="1">
    <location>
        <begin position="272"/>
        <end position="283"/>
    </location>
</feature>
<comment type="caution">
    <text evidence="2">The sequence shown here is derived from an EMBL/GenBank/DDBJ whole genome shotgun (WGS) entry which is preliminary data.</text>
</comment>
<feature type="compositionally biased region" description="Polar residues" evidence="1">
    <location>
        <begin position="361"/>
        <end position="378"/>
    </location>
</feature>
<feature type="region of interest" description="Disordered" evidence="1">
    <location>
        <begin position="163"/>
        <end position="190"/>
    </location>
</feature>
<dbReference type="AlphaFoldDB" id="A0A640KVW4"/>
<organism evidence="2 3">
    <name type="scientific">Leishmania tarentolae</name>
    <name type="common">Sauroleishmania tarentolae</name>
    <dbReference type="NCBI Taxonomy" id="5689"/>
    <lineage>
        <taxon>Eukaryota</taxon>
        <taxon>Discoba</taxon>
        <taxon>Euglenozoa</taxon>
        <taxon>Kinetoplastea</taxon>
        <taxon>Metakinetoplastina</taxon>
        <taxon>Trypanosomatida</taxon>
        <taxon>Trypanosomatidae</taxon>
        <taxon>Leishmaniinae</taxon>
        <taxon>Leishmania</taxon>
        <taxon>lizard Leishmania</taxon>
    </lineage>
</organism>
<dbReference type="EMBL" id="BLBS01000057">
    <property type="protein sequence ID" value="GET93144.1"/>
    <property type="molecule type" value="Genomic_DNA"/>
</dbReference>
<gene>
    <name evidence="2" type="ORF">LtaPh_3607900</name>
</gene>
<dbReference type="VEuPathDB" id="TriTrypDB:LtaPh_3607900"/>
<feature type="region of interest" description="Disordered" evidence="1">
    <location>
        <begin position="249"/>
        <end position="315"/>
    </location>
</feature>
<evidence type="ECO:0000256" key="1">
    <source>
        <dbReference type="SAM" id="MobiDB-lite"/>
    </source>
</evidence>
<proteinExistence type="predicted"/>
<feature type="compositionally biased region" description="Acidic residues" evidence="1">
    <location>
        <begin position="167"/>
        <end position="176"/>
    </location>
</feature>
<evidence type="ECO:0000313" key="3">
    <source>
        <dbReference type="Proteomes" id="UP000419144"/>
    </source>
</evidence>
<dbReference type="Proteomes" id="UP000419144">
    <property type="component" value="Unassembled WGS sequence"/>
</dbReference>
<keyword evidence="3" id="KW-1185">Reference proteome</keyword>
<name>A0A640KVW4_LEITA</name>
<feature type="compositionally biased region" description="Low complexity" evidence="1">
    <location>
        <begin position="284"/>
        <end position="294"/>
    </location>
</feature>
<feature type="region of interest" description="Disordered" evidence="1">
    <location>
        <begin position="102"/>
        <end position="132"/>
    </location>
</feature>
<feature type="compositionally biased region" description="Polar residues" evidence="1">
    <location>
        <begin position="301"/>
        <end position="311"/>
    </location>
</feature>
<accession>A0A640KVW4</accession>
<feature type="region of interest" description="Disordered" evidence="1">
    <location>
        <begin position="331"/>
        <end position="435"/>
    </location>
</feature>
<evidence type="ECO:0000313" key="2">
    <source>
        <dbReference type="EMBL" id="GET93144.1"/>
    </source>
</evidence>
<dbReference type="OrthoDB" id="273785at2759"/>
<feature type="compositionally biased region" description="Basic and acidic residues" evidence="1">
    <location>
        <begin position="347"/>
        <end position="358"/>
    </location>
</feature>
<sequence>MATDLDSFSTYIDHLILLLAARFHAPLDVSVEDLLPRSVKVSDEEQCPWELVARSVQQALRTPQTAQERLLMRHLDVHHFSASVCRERACYMQWKLQESRHRSSDKQQLSKSREVLSKAQENRSRTDSASARVTDQAFGVPCKFPQSDAFDLYKMVRQSLPCTLGDSESDDDDEDAQAPTAPVRPVASASEPSVFEQVHEVFMRTPAEQERDELVARARDEFLSQVQALQSVYYDKYRRWMDVPESVLDPPPALSKQPVSTNSTAAALERAAPQRDSESERAALLEALGAAAPLPARPKTHTNQMNSSGASDHTENAHTLASMLRQVQLRRPLRPSAVPDDVLESMYRSRAESEEAPKNPRTGSGLRSSPPADSTSVIPSFADGSADTIAAEAIIEAPSSERSSSVAAARKDTAPPASRRGRWQVVEYDDDDDDV</sequence>
<protein>
    <submittedName>
        <fullName evidence="2">Uncharacterized protein</fullName>
    </submittedName>
</protein>
<feature type="compositionally biased region" description="Basic and acidic residues" evidence="1">
    <location>
        <begin position="111"/>
        <end position="126"/>
    </location>
</feature>